<comment type="function">
    <text evidence="6 7">This protein binds to 23S rRNA in the presence of protein L20.</text>
</comment>
<dbReference type="PROSITE" id="PS01169">
    <property type="entry name" value="RIBOSOMAL_L21"/>
    <property type="match status" value="1"/>
</dbReference>
<dbReference type="GO" id="GO:0003735">
    <property type="term" value="F:structural constituent of ribosome"/>
    <property type="evidence" value="ECO:0007669"/>
    <property type="project" value="InterPro"/>
</dbReference>
<dbReference type="InterPro" id="IPR036164">
    <property type="entry name" value="bL21-like_sf"/>
</dbReference>
<evidence type="ECO:0000256" key="7">
    <source>
        <dbReference type="RuleBase" id="RU000562"/>
    </source>
</evidence>
<dbReference type="GO" id="GO:0006412">
    <property type="term" value="P:translation"/>
    <property type="evidence" value="ECO:0007669"/>
    <property type="project" value="UniProtKB-UniRule"/>
</dbReference>
<evidence type="ECO:0000256" key="6">
    <source>
        <dbReference type="HAMAP-Rule" id="MF_01363"/>
    </source>
</evidence>
<comment type="similarity">
    <text evidence="1 6 7">Belongs to the bacterial ribosomal protein bL21 family.</text>
</comment>
<evidence type="ECO:0000256" key="1">
    <source>
        <dbReference type="ARBA" id="ARBA00008563"/>
    </source>
</evidence>
<dbReference type="InterPro" id="IPR001787">
    <property type="entry name" value="Ribosomal_bL21"/>
</dbReference>
<keyword evidence="3 6" id="KW-0694">RNA-binding</keyword>
<dbReference type="Pfam" id="PF00829">
    <property type="entry name" value="Ribosomal_L21p"/>
    <property type="match status" value="1"/>
</dbReference>
<evidence type="ECO:0000313" key="8">
    <source>
        <dbReference type="EMBL" id="MBB5036018.1"/>
    </source>
</evidence>
<dbReference type="GO" id="GO:1990904">
    <property type="term" value="C:ribonucleoprotein complex"/>
    <property type="evidence" value="ECO:0007669"/>
    <property type="project" value="UniProtKB-KW"/>
</dbReference>
<dbReference type="NCBIfam" id="TIGR00061">
    <property type="entry name" value="L21"/>
    <property type="match status" value="1"/>
</dbReference>
<organism evidence="8 9">
    <name type="scientific">Prosthecobacter dejongeii</name>
    <dbReference type="NCBI Taxonomy" id="48465"/>
    <lineage>
        <taxon>Bacteria</taxon>
        <taxon>Pseudomonadati</taxon>
        <taxon>Verrucomicrobiota</taxon>
        <taxon>Verrucomicrobiia</taxon>
        <taxon>Verrucomicrobiales</taxon>
        <taxon>Verrucomicrobiaceae</taxon>
        <taxon>Prosthecobacter</taxon>
    </lineage>
</organism>
<dbReference type="HAMAP" id="MF_01363">
    <property type="entry name" value="Ribosomal_bL21"/>
    <property type="match status" value="1"/>
</dbReference>
<keyword evidence="2 6" id="KW-0699">rRNA-binding</keyword>
<keyword evidence="9" id="KW-1185">Reference proteome</keyword>
<accession>A0A7W8DN54</accession>
<dbReference type="InterPro" id="IPR028909">
    <property type="entry name" value="bL21-like"/>
</dbReference>
<dbReference type="InterPro" id="IPR018258">
    <property type="entry name" value="Ribosomal_bL21_CS"/>
</dbReference>
<comment type="caution">
    <text evidence="8">The sequence shown here is derived from an EMBL/GenBank/DDBJ whole genome shotgun (WGS) entry which is preliminary data.</text>
</comment>
<gene>
    <name evidence="6" type="primary">rplU</name>
    <name evidence="8" type="ORF">HNQ64_000252</name>
</gene>
<dbReference type="EMBL" id="JACHIF010000001">
    <property type="protein sequence ID" value="MBB5036018.1"/>
    <property type="molecule type" value="Genomic_DNA"/>
</dbReference>
<dbReference type="SUPFAM" id="SSF141091">
    <property type="entry name" value="L21p-like"/>
    <property type="match status" value="1"/>
</dbReference>
<protein>
    <recommendedName>
        <fullName evidence="6">Large ribosomal subunit protein bL21</fullName>
    </recommendedName>
</protein>
<dbReference type="AlphaFoldDB" id="A0A7W8DN54"/>
<dbReference type="GO" id="GO:0005840">
    <property type="term" value="C:ribosome"/>
    <property type="evidence" value="ECO:0007669"/>
    <property type="project" value="UniProtKB-KW"/>
</dbReference>
<evidence type="ECO:0000313" key="9">
    <source>
        <dbReference type="Proteomes" id="UP000534294"/>
    </source>
</evidence>
<dbReference type="PANTHER" id="PTHR21349:SF0">
    <property type="entry name" value="LARGE RIBOSOMAL SUBUNIT PROTEIN BL21M"/>
    <property type="match status" value="1"/>
</dbReference>
<name>A0A7W8DN54_9BACT</name>
<dbReference type="GO" id="GO:0005737">
    <property type="term" value="C:cytoplasm"/>
    <property type="evidence" value="ECO:0007669"/>
    <property type="project" value="UniProtKB-ARBA"/>
</dbReference>
<evidence type="ECO:0000256" key="2">
    <source>
        <dbReference type="ARBA" id="ARBA00022730"/>
    </source>
</evidence>
<evidence type="ECO:0000256" key="4">
    <source>
        <dbReference type="ARBA" id="ARBA00022980"/>
    </source>
</evidence>
<dbReference type="PANTHER" id="PTHR21349">
    <property type="entry name" value="50S RIBOSOMAL PROTEIN L21"/>
    <property type="match status" value="1"/>
</dbReference>
<reference evidence="8 9" key="1">
    <citation type="submission" date="2020-08" db="EMBL/GenBank/DDBJ databases">
        <title>Genomic Encyclopedia of Type Strains, Phase IV (KMG-IV): sequencing the most valuable type-strain genomes for metagenomic binning, comparative biology and taxonomic classification.</title>
        <authorList>
            <person name="Goeker M."/>
        </authorList>
    </citation>
    <scope>NUCLEOTIDE SEQUENCE [LARGE SCALE GENOMIC DNA]</scope>
    <source>
        <strain evidence="8 9">DSM 12251</strain>
    </source>
</reference>
<proteinExistence type="inferred from homology"/>
<sequence length="132" mass="14171">MIVAPDAGRLISCDHIRTVDDNTSADNVMAYAIFKTGGKQYRASVGDFVDVEKLEVAEGETSSFDQVLAAGAGADIKIGAPTVAGATVEFKVLKQFKAAKVTAFKFKKRKGYHLTKGHRQPLTRVQVVSINA</sequence>
<dbReference type="Proteomes" id="UP000534294">
    <property type="component" value="Unassembled WGS sequence"/>
</dbReference>
<evidence type="ECO:0000256" key="3">
    <source>
        <dbReference type="ARBA" id="ARBA00022884"/>
    </source>
</evidence>
<comment type="subunit">
    <text evidence="6">Part of the 50S ribosomal subunit. Contacts protein L20.</text>
</comment>
<dbReference type="GO" id="GO:0019843">
    <property type="term" value="F:rRNA binding"/>
    <property type="evidence" value="ECO:0007669"/>
    <property type="project" value="UniProtKB-UniRule"/>
</dbReference>
<keyword evidence="4 6" id="KW-0689">Ribosomal protein</keyword>
<evidence type="ECO:0000256" key="5">
    <source>
        <dbReference type="ARBA" id="ARBA00023274"/>
    </source>
</evidence>
<keyword evidence="5 6" id="KW-0687">Ribonucleoprotein</keyword>